<dbReference type="InterPro" id="IPR000571">
    <property type="entry name" value="Znf_CCCH"/>
</dbReference>
<reference evidence="9 10" key="1">
    <citation type="submission" date="2020-01" db="EMBL/GenBank/DDBJ databases">
        <authorList>
            <consortium name="DOE Joint Genome Institute"/>
            <person name="Haridas S."/>
            <person name="Albert R."/>
            <person name="Binder M."/>
            <person name="Bloem J."/>
            <person name="Labutti K."/>
            <person name="Salamov A."/>
            <person name="Andreopoulos B."/>
            <person name="Baker S.E."/>
            <person name="Barry K."/>
            <person name="Bills G."/>
            <person name="Bluhm B.H."/>
            <person name="Cannon C."/>
            <person name="Castanera R."/>
            <person name="Culley D.E."/>
            <person name="Daum C."/>
            <person name="Ezra D."/>
            <person name="Gonzalez J.B."/>
            <person name="Henrissat B."/>
            <person name="Kuo A."/>
            <person name="Liang C."/>
            <person name="Lipzen A."/>
            <person name="Lutzoni F."/>
            <person name="Magnuson J."/>
            <person name="Mondo S."/>
            <person name="Nolan M."/>
            <person name="Ohm R."/>
            <person name="Pangilinan J."/>
            <person name="Park H.-J.H."/>
            <person name="Ramirez L."/>
            <person name="Alfaro M."/>
            <person name="Sun H."/>
            <person name="Tritt A."/>
            <person name="Yoshinaga Y."/>
            <person name="Zwiers L.-H.L."/>
            <person name="Turgeon B.G."/>
            <person name="Goodwin S.B."/>
            <person name="Spatafora J.W."/>
            <person name="Crous P.W."/>
            <person name="Grigoriev I.V."/>
        </authorList>
    </citation>
    <scope>NUCLEOTIDE SEQUENCE [LARGE SCALE GENOMIC DNA]</scope>
    <source>
        <strain evidence="9 10">CBS 611.86</strain>
    </source>
</reference>
<feature type="zinc finger region" description="C3H1-type" evidence="5">
    <location>
        <begin position="36"/>
        <end position="64"/>
    </location>
</feature>
<evidence type="ECO:0008006" key="11">
    <source>
        <dbReference type="Google" id="ProtNLM"/>
    </source>
</evidence>
<evidence type="ECO:0000256" key="3">
    <source>
        <dbReference type="ARBA" id="ARBA00022833"/>
    </source>
</evidence>
<evidence type="ECO:0000259" key="7">
    <source>
        <dbReference type="PROSITE" id="PS50103"/>
    </source>
</evidence>
<proteinExistence type="predicted"/>
<feature type="region of interest" description="Disordered" evidence="6">
    <location>
        <begin position="474"/>
        <end position="514"/>
    </location>
</feature>
<feature type="compositionally biased region" description="Basic and acidic residues" evidence="6">
    <location>
        <begin position="781"/>
        <end position="790"/>
    </location>
</feature>
<gene>
    <name evidence="9" type="ORF">BDV95DRAFT_79771</name>
</gene>
<feature type="compositionally biased region" description="Polar residues" evidence="6">
    <location>
        <begin position="447"/>
        <end position="459"/>
    </location>
</feature>
<keyword evidence="2 4" id="KW-0863">Zinc-finger</keyword>
<accession>A0A7C8I7U0</accession>
<evidence type="ECO:0000256" key="2">
    <source>
        <dbReference type="ARBA" id="ARBA00022771"/>
    </source>
</evidence>
<evidence type="ECO:0000313" key="9">
    <source>
        <dbReference type="EMBL" id="KAF2870372.1"/>
    </source>
</evidence>
<dbReference type="GO" id="GO:0008270">
    <property type="term" value="F:zinc ion binding"/>
    <property type="evidence" value="ECO:0007669"/>
    <property type="project" value="UniProtKB-KW"/>
</dbReference>
<dbReference type="OrthoDB" id="10253329at2759"/>
<evidence type="ECO:0000256" key="5">
    <source>
        <dbReference type="PROSITE-ProRule" id="PRU00723"/>
    </source>
</evidence>
<feature type="domain" description="CHY-type" evidence="8">
    <location>
        <begin position="697"/>
        <end position="764"/>
    </location>
</feature>
<comment type="caution">
    <text evidence="9">The sequence shown here is derived from an EMBL/GenBank/DDBJ whole genome shotgun (WGS) entry which is preliminary data.</text>
</comment>
<dbReference type="Pfam" id="PF05495">
    <property type="entry name" value="zf-CHY"/>
    <property type="match status" value="1"/>
</dbReference>
<keyword evidence="1 5" id="KW-0479">Metal-binding</keyword>
<feature type="region of interest" description="Disordered" evidence="6">
    <location>
        <begin position="72"/>
        <end position="98"/>
    </location>
</feature>
<dbReference type="AlphaFoldDB" id="A0A7C8I7U0"/>
<dbReference type="PROSITE" id="PS51266">
    <property type="entry name" value="ZF_CHY"/>
    <property type="match status" value="1"/>
</dbReference>
<dbReference type="InterPro" id="IPR008913">
    <property type="entry name" value="Znf_CHY"/>
</dbReference>
<feature type="region of interest" description="Disordered" evidence="6">
    <location>
        <begin position="1"/>
        <end position="44"/>
    </location>
</feature>
<feature type="domain" description="C3H1-type" evidence="7">
    <location>
        <begin position="36"/>
        <end position="64"/>
    </location>
</feature>
<feature type="compositionally biased region" description="Polar residues" evidence="6">
    <location>
        <begin position="72"/>
        <end position="83"/>
    </location>
</feature>
<keyword evidence="3 5" id="KW-0862">Zinc</keyword>
<protein>
    <recommendedName>
        <fullName evidence="11">CHY-type domain-containing protein</fullName>
    </recommendedName>
</protein>
<evidence type="ECO:0000256" key="1">
    <source>
        <dbReference type="ARBA" id="ARBA00022723"/>
    </source>
</evidence>
<evidence type="ECO:0000313" key="10">
    <source>
        <dbReference type="Proteomes" id="UP000481861"/>
    </source>
</evidence>
<evidence type="ECO:0000256" key="4">
    <source>
        <dbReference type="PROSITE-ProRule" id="PRU00601"/>
    </source>
</evidence>
<dbReference type="PROSITE" id="PS50103">
    <property type="entry name" value="ZF_C3H1"/>
    <property type="match status" value="1"/>
</dbReference>
<feature type="region of interest" description="Disordered" evidence="6">
    <location>
        <begin position="777"/>
        <end position="805"/>
    </location>
</feature>
<feature type="region of interest" description="Disordered" evidence="6">
    <location>
        <begin position="408"/>
        <end position="461"/>
    </location>
</feature>
<name>A0A7C8I7U0_9PLEO</name>
<feature type="compositionally biased region" description="Acidic residues" evidence="6">
    <location>
        <begin position="484"/>
        <end position="512"/>
    </location>
</feature>
<dbReference type="EMBL" id="JAADJZ010000014">
    <property type="protein sequence ID" value="KAF2870372.1"/>
    <property type="molecule type" value="Genomic_DNA"/>
</dbReference>
<evidence type="ECO:0000259" key="8">
    <source>
        <dbReference type="PROSITE" id="PS51266"/>
    </source>
</evidence>
<keyword evidence="10" id="KW-1185">Reference proteome</keyword>
<dbReference type="SUPFAM" id="SSF161219">
    <property type="entry name" value="CHY zinc finger-like"/>
    <property type="match status" value="1"/>
</dbReference>
<dbReference type="InterPro" id="IPR037274">
    <property type="entry name" value="Znf_CHY_sf"/>
</dbReference>
<sequence>MSGDARSGTGRAAPRNTDGLSTSELAAPQPHQQGTPPPGPRCRFFASKTGCRSGAACPFRHEVLDTAHQSSAAVLQPTRASQPPSSPLHHSVAEGADPMVPPESIVGRHANTLRVSKRPVPQSQIADPRAYQLSQIRRRFTPDERSVEGSTILTLRLQPSDPDFPFEMDALQCTLRVPSDYPNGGKPTLRVMNADMERGYQINVEQGFDRIIAAAPSSTLLTHLNTLDKQLERLLSSEKAATIKIVSHTKKPVRAEPSILPIVGQRTQAPVPPTIALPTPSPAKYSADQLSQAKQVREAESRQIEARLGKLPLFSQNKPPGGRGTEYTIPIEPRKRGDLPIELQAVKTVKLIVPETYNLSPCRIEILGVKGDTVRAVEEAFRIRASQILSVSLLGHLNYLTQNMHAMAKPKAQTPLPQASNRSGIDKGSKANSTKPMEWPTERSSRSEQPQLGASQSRSAPLVSNELFDRPHLITIPRPPEWQVGDEDSDDSSDSASEGDEDDTLNEEEDLTSDNALAPVAETSMRESGVLISFPHLELYGVELLELKTLNITVKCERCKDVKDITKLQNNTGGDHTLADSCKKCASPFAVGYRSRLMHINSVRAGYLDLDGCTVVDMLPSSFIPTCADCSTQYPANGIVSVRGDTPMAFCRECHRKMTFRLPEIKFLRVSASTVRASQGPMRKKQRENLGIVAGQELANRGRCSHYKKSYRWFRFSCCNKVFPCDRCHDLAEDHTIEHANRMLCGFCSREQNYRPKDCGICHAFLTIRPGKGFWEGGQGTRDKVKMSRKDPHKYKRAPGSKLDT</sequence>
<dbReference type="Proteomes" id="UP000481861">
    <property type="component" value="Unassembled WGS sequence"/>
</dbReference>
<organism evidence="9 10">
    <name type="scientific">Massariosphaeria phaeospora</name>
    <dbReference type="NCBI Taxonomy" id="100035"/>
    <lineage>
        <taxon>Eukaryota</taxon>
        <taxon>Fungi</taxon>
        <taxon>Dikarya</taxon>
        <taxon>Ascomycota</taxon>
        <taxon>Pezizomycotina</taxon>
        <taxon>Dothideomycetes</taxon>
        <taxon>Pleosporomycetidae</taxon>
        <taxon>Pleosporales</taxon>
        <taxon>Pleosporales incertae sedis</taxon>
        <taxon>Massariosphaeria</taxon>
    </lineage>
</organism>
<evidence type="ECO:0000256" key="6">
    <source>
        <dbReference type="SAM" id="MobiDB-lite"/>
    </source>
</evidence>